<feature type="region of interest" description="Disordered" evidence="1">
    <location>
        <begin position="1"/>
        <end position="28"/>
    </location>
</feature>
<dbReference type="EMBL" id="LSSM01002693">
    <property type="protein sequence ID" value="OMJ20667.1"/>
    <property type="molecule type" value="Genomic_DNA"/>
</dbReference>
<dbReference type="Proteomes" id="UP000187429">
    <property type="component" value="Unassembled WGS sequence"/>
</dbReference>
<protein>
    <recommendedName>
        <fullName evidence="2">SUZ domain-containing protein</fullName>
    </recommendedName>
</protein>
<reference evidence="4" key="1">
    <citation type="submission" date="2017-01" db="EMBL/GenBank/DDBJ databases">
        <authorList>
            <person name="Wang Y."/>
            <person name="White M."/>
            <person name="Kvist S."/>
            <person name="Moncalvo J.-M."/>
        </authorList>
    </citation>
    <scope>NUCLEOTIDE SEQUENCE [LARGE SCALE GENOMIC DNA]</scope>
    <source>
        <strain evidence="4">ID-206-W2</strain>
    </source>
</reference>
<feature type="compositionally biased region" description="Acidic residues" evidence="1">
    <location>
        <begin position="1"/>
        <end position="10"/>
    </location>
</feature>
<dbReference type="AlphaFoldDB" id="A0A1R1Y137"/>
<dbReference type="InterPro" id="IPR024771">
    <property type="entry name" value="SUZ"/>
</dbReference>
<sequence length="117" mass="13225">MSDPFEDWESAFDAGIEPVIPTSKTSKKASENIWLEANKEGVHKVDVYLENQDRTFYRPELKVLSRKDNSDNSGHGSGGTTNLNAAGPNGRASFDKKKLEQKMKEYQKARDKIFNED</sequence>
<gene>
    <name evidence="3" type="ORF">AYI69_g6111</name>
</gene>
<evidence type="ECO:0000259" key="2">
    <source>
        <dbReference type="Pfam" id="PF12752"/>
    </source>
</evidence>
<feature type="compositionally biased region" description="Basic and acidic residues" evidence="1">
    <location>
        <begin position="93"/>
        <end position="117"/>
    </location>
</feature>
<comment type="caution">
    <text evidence="3">The sequence shown here is derived from an EMBL/GenBank/DDBJ whole genome shotgun (WGS) entry which is preliminary data.</text>
</comment>
<dbReference type="Pfam" id="PF12752">
    <property type="entry name" value="SUZ"/>
    <property type="match status" value="1"/>
</dbReference>
<accession>A0A1R1Y137</accession>
<keyword evidence="4" id="KW-1185">Reference proteome</keyword>
<feature type="region of interest" description="Disordered" evidence="1">
    <location>
        <begin position="64"/>
        <end position="117"/>
    </location>
</feature>
<dbReference type="OrthoDB" id="5373615at2759"/>
<evidence type="ECO:0000313" key="3">
    <source>
        <dbReference type="EMBL" id="OMJ20667.1"/>
    </source>
</evidence>
<evidence type="ECO:0000313" key="4">
    <source>
        <dbReference type="Proteomes" id="UP000187429"/>
    </source>
</evidence>
<feature type="domain" description="SUZ" evidence="2">
    <location>
        <begin position="58"/>
        <end position="117"/>
    </location>
</feature>
<organism evidence="3 4">
    <name type="scientific">Smittium culicis</name>
    <dbReference type="NCBI Taxonomy" id="133412"/>
    <lineage>
        <taxon>Eukaryota</taxon>
        <taxon>Fungi</taxon>
        <taxon>Fungi incertae sedis</taxon>
        <taxon>Zoopagomycota</taxon>
        <taxon>Kickxellomycotina</taxon>
        <taxon>Harpellomycetes</taxon>
        <taxon>Harpellales</taxon>
        <taxon>Legeriomycetaceae</taxon>
        <taxon>Smittium</taxon>
    </lineage>
</organism>
<proteinExistence type="predicted"/>
<name>A0A1R1Y137_9FUNG</name>
<evidence type="ECO:0000256" key="1">
    <source>
        <dbReference type="SAM" id="MobiDB-lite"/>
    </source>
</evidence>